<organism evidence="3 4">
    <name type="scientific">Candidatus Woesebacteria bacterium GW2011_GWA2_40_7b</name>
    <dbReference type="NCBI Taxonomy" id="1618563"/>
    <lineage>
        <taxon>Bacteria</taxon>
        <taxon>Candidatus Woeseibacteriota</taxon>
    </lineage>
</organism>
<protein>
    <submittedName>
        <fullName evidence="3">Uncharacterized protein</fullName>
    </submittedName>
</protein>
<dbReference type="AlphaFoldDB" id="A0A0G0T4R3"/>
<proteinExistence type="predicted"/>
<dbReference type="Proteomes" id="UP000034562">
    <property type="component" value="Unassembled WGS sequence"/>
</dbReference>
<evidence type="ECO:0000256" key="2">
    <source>
        <dbReference type="SAM" id="Phobius"/>
    </source>
</evidence>
<name>A0A0G0T4R3_9BACT</name>
<sequence>MKKSKLPGIITILILTLITIVVWISLSIYRALSKKPNPNIPEEISKPITPILDMDSLNSIQSRLFLDDIQIPEVVLVQSTTSTPEPVVEPTPEPEITPVPEPETTP</sequence>
<dbReference type="PATRIC" id="fig|1618563.3.peg.629"/>
<feature type="compositionally biased region" description="Pro residues" evidence="1">
    <location>
        <begin position="87"/>
        <end position="106"/>
    </location>
</feature>
<feature type="transmembrane region" description="Helical" evidence="2">
    <location>
        <begin position="6"/>
        <end position="29"/>
    </location>
</feature>
<dbReference type="EMBL" id="LBZK01000039">
    <property type="protein sequence ID" value="KKR69676.1"/>
    <property type="molecule type" value="Genomic_DNA"/>
</dbReference>
<keyword evidence="2" id="KW-1133">Transmembrane helix</keyword>
<gene>
    <name evidence="3" type="ORF">UU12_C0039G0003</name>
</gene>
<evidence type="ECO:0000313" key="4">
    <source>
        <dbReference type="Proteomes" id="UP000034562"/>
    </source>
</evidence>
<keyword evidence="2" id="KW-0812">Transmembrane</keyword>
<evidence type="ECO:0000256" key="1">
    <source>
        <dbReference type="SAM" id="MobiDB-lite"/>
    </source>
</evidence>
<evidence type="ECO:0000313" key="3">
    <source>
        <dbReference type="EMBL" id="KKR69676.1"/>
    </source>
</evidence>
<keyword evidence="2" id="KW-0472">Membrane</keyword>
<accession>A0A0G0T4R3</accession>
<feature type="region of interest" description="Disordered" evidence="1">
    <location>
        <begin position="80"/>
        <end position="106"/>
    </location>
</feature>
<dbReference type="STRING" id="1618563.UU12_C0039G0003"/>
<reference evidence="3 4" key="1">
    <citation type="journal article" date="2015" name="Nature">
        <title>rRNA introns, odd ribosomes, and small enigmatic genomes across a large radiation of phyla.</title>
        <authorList>
            <person name="Brown C.T."/>
            <person name="Hug L.A."/>
            <person name="Thomas B.C."/>
            <person name="Sharon I."/>
            <person name="Castelle C.J."/>
            <person name="Singh A."/>
            <person name="Wilkins M.J."/>
            <person name="Williams K.H."/>
            <person name="Banfield J.F."/>
        </authorList>
    </citation>
    <scope>NUCLEOTIDE SEQUENCE [LARGE SCALE GENOMIC DNA]</scope>
</reference>
<comment type="caution">
    <text evidence="3">The sequence shown here is derived from an EMBL/GenBank/DDBJ whole genome shotgun (WGS) entry which is preliminary data.</text>
</comment>